<dbReference type="EMBL" id="FOOK01000015">
    <property type="protein sequence ID" value="SFG08749.1"/>
    <property type="molecule type" value="Genomic_DNA"/>
</dbReference>
<dbReference type="AlphaFoldDB" id="A0A1I2P0Y9"/>
<organism evidence="1 2">
    <name type="scientific">Planifilum fulgidum</name>
    <dbReference type="NCBI Taxonomy" id="201973"/>
    <lineage>
        <taxon>Bacteria</taxon>
        <taxon>Bacillati</taxon>
        <taxon>Bacillota</taxon>
        <taxon>Bacilli</taxon>
        <taxon>Bacillales</taxon>
        <taxon>Thermoactinomycetaceae</taxon>
        <taxon>Planifilum</taxon>
    </lineage>
</organism>
<dbReference type="Proteomes" id="UP000198661">
    <property type="component" value="Unassembled WGS sequence"/>
</dbReference>
<keyword evidence="2" id="KW-1185">Reference proteome</keyword>
<dbReference type="OrthoDB" id="71172at2"/>
<evidence type="ECO:0000313" key="1">
    <source>
        <dbReference type="EMBL" id="SFG08749.1"/>
    </source>
</evidence>
<protein>
    <submittedName>
        <fullName evidence="1">Uncharacterized protein</fullName>
    </submittedName>
</protein>
<gene>
    <name evidence="1" type="ORF">SAMN04488025_1156</name>
</gene>
<dbReference type="RefSeq" id="WP_092038382.1">
    <property type="nucleotide sequence ID" value="NZ_FOOK01000015.1"/>
</dbReference>
<name>A0A1I2P0Y9_9BACL</name>
<dbReference type="STRING" id="201973.SAMN04488025_1156"/>
<reference evidence="1 2" key="1">
    <citation type="submission" date="2016-10" db="EMBL/GenBank/DDBJ databases">
        <authorList>
            <person name="de Groot N.N."/>
        </authorList>
    </citation>
    <scope>NUCLEOTIDE SEQUENCE [LARGE SCALE GENOMIC DNA]</scope>
    <source>
        <strain evidence="1 2">DSM 44945</strain>
    </source>
</reference>
<evidence type="ECO:0000313" key="2">
    <source>
        <dbReference type="Proteomes" id="UP000198661"/>
    </source>
</evidence>
<proteinExistence type="predicted"/>
<sequence>MEMVLFFCVAALFVSLIAISIIALRRGVWWKNHSWELPELGIQLHGHPVDRDLREMIRRLERALPEEYSERVKRRIMEKSRVGETEWRNRWFELKRFFVLTSILKRVPMYSRDVDSVWHEMLLFTRDYERFSNEFLGTYLHHDPHDQPVFDPLERAWFDWTYTLFFRPTLYSRYVWGSFFRHPMPPELLREFETSSEDQLLERYFNRESARRFEEAKRLCRFVIGTVRRAIGEARKYAERYGRDVTGLRSHLFSLKSREMEPAVWMLGALAYLSLYHAENFLAAKKKLLGRVADSGSSGAGAGYVTSPGFTEGVWDDLGCDSDSGGGDGGSSCGGAGCGGGS</sequence>
<accession>A0A1I2P0Y9</accession>